<dbReference type="PANTHER" id="PTHR48104:SF30">
    <property type="entry name" value="METACASPASE-1"/>
    <property type="match status" value="1"/>
</dbReference>
<accession>A0A495MB50</accession>
<evidence type="ECO:0000313" key="3">
    <source>
        <dbReference type="Proteomes" id="UP000277579"/>
    </source>
</evidence>
<dbReference type="Pfam" id="PF00656">
    <property type="entry name" value="Peptidase_C14"/>
    <property type="match status" value="1"/>
</dbReference>
<protein>
    <submittedName>
        <fullName evidence="2">Caspase domain-containing protein</fullName>
    </submittedName>
</protein>
<dbReference type="SUPFAM" id="SSF52129">
    <property type="entry name" value="Caspase-like"/>
    <property type="match status" value="1"/>
</dbReference>
<dbReference type="InterPro" id="IPR029030">
    <property type="entry name" value="Caspase-like_dom_sf"/>
</dbReference>
<evidence type="ECO:0000313" key="2">
    <source>
        <dbReference type="EMBL" id="RKS21953.1"/>
    </source>
</evidence>
<dbReference type="InterPro" id="IPR050452">
    <property type="entry name" value="Metacaspase"/>
</dbReference>
<dbReference type="Proteomes" id="UP000277579">
    <property type="component" value="Unassembled WGS sequence"/>
</dbReference>
<dbReference type="GO" id="GO:0005737">
    <property type="term" value="C:cytoplasm"/>
    <property type="evidence" value="ECO:0007669"/>
    <property type="project" value="TreeGrafter"/>
</dbReference>
<gene>
    <name evidence="2" type="ORF">CLV94_2588</name>
</gene>
<dbReference type="AlphaFoldDB" id="A0A495MB50"/>
<reference evidence="2 3" key="1">
    <citation type="submission" date="2018-10" db="EMBL/GenBank/DDBJ databases">
        <title>Genomic Encyclopedia of Archaeal and Bacterial Type Strains, Phase II (KMG-II): from individual species to whole genera.</title>
        <authorList>
            <person name="Goeker M."/>
        </authorList>
    </citation>
    <scope>NUCLEOTIDE SEQUENCE [LARGE SCALE GENOMIC DNA]</scope>
    <source>
        <strain evidence="2 3">DSM 29537</strain>
    </source>
</reference>
<comment type="caution">
    <text evidence="2">The sequence shown here is derived from an EMBL/GenBank/DDBJ whole genome shotgun (WGS) entry which is preliminary data.</text>
</comment>
<dbReference type="GO" id="GO:0006508">
    <property type="term" value="P:proteolysis"/>
    <property type="evidence" value="ECO:0007669"/>
    <property type="project" value="InterPro"/>
</dbReference>
<name>A0A495MB50_9FLAO</name>
<keyword evidence="3" id="KW-1185">Reference proteome</keyword>
<organism evidence="2 3">
    <name type="scientific">Flavobacterium endophyticum</name>
    <dbReference type="NCBI Taxonomy" id="1540163"/>
    <lineage>
        <taxon>Bacteria</taxon>
        <taxon>Pseudomonadati</taxon>
        <taxon>Bacteroidota</taxon>
        <taxon>Flavobacteriia</taxon>
        <taxon>Flavobacteriales</taxon>
        <taxon>Flavobacteriaceae</taxon>
        <taxon>Flavobacterium</taxon>
    </lineage>
</organism>
<dbReference type="Gene3D" id="3.40.50.1460">
    <property type="match status" value="1"/>
</dbReference>
<dbReference type="EMBL" id="RBLC01000003">
    <property type="protein sequence ID" value="RKS21953.1"/>
    <property type="molecule type" value="Genomic_DNA"/>
</dbReference>
<feature type="domain" description="Peptidase C14 caspase" evidence="1">
    <location>
        <begin position="85"/>
        <end position="269"/>
    </location>
</feature>
<dbReference type="GO" id="GO:0004197">
    <property type="term" value="F:cysteine-type endopeptidase activity"/>
    <property type="evidence" value="ECO:0007669"/>
    <property type="project" value="InterPro"/>
</dbReference>
<evidence type="ECO:0000259" key="1">
    <source>
        <dbReference type="Pfam" id="PF00656"/>
    </source>
</evidence>
<proteinExistence type="predicted"/>
<dbReference type="InterPro" id="IPR011600">
    <property type="entry name" value="Pept_C14_caspase"/>
</dbReference>
<dbReference type="PANTHER" id="PTHR48104">
    <property type="entry name" value="METACASPASE-4"/>
    <property type="match status" value="1"/>
</dbReference>
<sequence>MAYTTANRHIMKTTSYIRLQNVQQGAVFLCSCLLFISCTMKTDKMETTEGLALPQGTGYALLVGAARTSLSGYSNVFTESAPYNVDALERILLKNDFQEQHIAKLHSPKADVLKANLLSQLHKLTENDLFVFYFFGHGDQVPDTGVLDETGDNKDEVLITEDRKLVDDEIYEILTSIKTKARVLFIVDACNSGTIYKSMLSFRNKGRAIPAFGFLEGKQDNGMQLDFLYLGATQDGSIATVYGSTSPFTSLIESVLKDKSFEGNYKDYFGILSKAMWEDKIFPTFETGYASSQFLNQQPFKIN</sequence>